<dbReference type="Proteomes" id="UP001500326">
    <property type="component" value="Unassembled WGS sequence"/>
</dbReference>
<proteinExistence type="predicted"/>
<dbReference type="InterPro" id="IPR029058">
    <property type="entry name" value="AB_hydrolase_fold"/>
</dbReference>
<reference evidence="3 4" key="1">
    <citation type="journal article" date="2019" name="Int. J. Syst. Evol. Microbiol.">
        <title>The Global Catalogue of Microorganisms (GCM) 10K type strain sequencing project: providing services to taxonomists for standard genome sequencing and annotation.</title>
        <authorList>
            <consortium name="The Broad Institute Genomics Platform"/>
            <consortium name="The Broad Institute Genome Sequencing Center for Infectious Disease"/>
            <person name="Wu L."/>
            <person name="Ma J."/>
        </authorList>
    </citation>
    <scope>NUCLEOTIDE SEQUENCE [LARGE SCALE GENOMIC DNA]</scope>
    <source>
        <strain evidence="3 4">JCM 14902</strain>
    </source>
</reference>
<keyword evidence="1" id="KW-0378">Hydrolase</keyword>
<dbReference type="EMBL" id="BAAAOH010000001">
    <property type="protein sequence ID" value="GAA1981267.1"/>
    <property type="molecule type" value="Genomic_DNA"/>
</dbReference>
<sequence length="317" mass="33031">MTDTEFDIRSLPFPDALRWLRENGEPADPRTDIDTASLRRRFPRLASVTTTDLEVDSPHGPQPARLYRDASAPASGRGLVWVHGGAFIGGYLDMPESNWVALELAARGIPVFAVDYTKCLGDVHFPVPSDDVLAAWDHARSNAQELLGVTPDGLVLGGASAGGTLTAGAIARLRDAGRDVPAGIVSVYPAAHPDGGHPGEIPDPASPMTQIALNYAGSAELLADPHVFPGLGSGEGFPPTLVVVCELDGLRPSGEAFAALLADAGVDVAVHFEPGADHAHINEPADPTALPTIEAIADWIGGRARFPALAESESGAT</sequence>
<dbReference type="InterPro" id="IPR013094">
    <property type="entry name" value="AB_hydrolase_3"/>
</dbReference>
<evidence type="ECO:0000313" key="4">
    <source>
        <dbReference type="Proteomes" id="UP001500326"/>
    </source>
</evidence>
<comment type="caution">
    <text evidence="3">The sequence shown here is derived from an EMBL/GenBank/DDBJ whole genome shotgun (WGS) entry which is preliminary data.</text>
</comment>
<dbReference type="RefSeq" id="WP_344059769.1">
    <property type="nucleotide sequence ID" value="NZ_BAAAOH010000001.1"/>
</dbReference>
<name>A0ABN2S7T3_9MICO</name>
<keyword evidence="4" id="KW-1185">Reference proteome</keyword>
<dbReference type="Pfam" id="PF07859">
    <property type="entry name" value="Abhydrolase_3"/>
    <property type="match status" value="1"/>
</dbReference>
<dbReference type="PANTHER" id="PTHR48081:SF8">
    <property type="entry name" value="ALPHA_BETA HYDROLASE FOLD-3 DOMAIN-CONTAINING PROTEIN-RELATED"/>
    <property type="match status" value="1"/>
</dbReference>
<evidence type="ECO:0000313" key="3">
    <source>
        <dbReference type="EMBL" id="GAA1981267.1"/>
    </source>
</evidence>
<feature type="domain" description="Alpha/beta hydrolase fold-3" evidence="2">
    <location>
        <begin position="79"/>
        <end position="280"/>
    </location>
</feature>
<dbReference type="InterPro" id="IPR050300">
    <property type="entry name" value="GDXG_lipolytic_enzyme"/>
</dbReference>
<organism evidence="3 4">
    <name type="scientific">Microbacterium pumilum</name>
    <dbReference type="NCBI Taxonomy" id="344165"/>
    <lineage>
        <taxon>Bacteria</taxon>
        <taxon>Bacillati</taxon>
        <taxon>Actinomycetota</taxon>
        <taxon>Actinomycetes</taxon>
        <taxon>Micrococcales</taxon>
        <taxon>Microbacteriaceae</taxon>
        <taxon>Microbacterium</taxon>
    </lineage>
</organism>
<evidence type="ECO:0000259" key="2">
    <source>
        <dbReference type="Pfam" id="PF07859"/>
    </source>
</evidence>
<evidence type="ECO:0000256" key="1">
    <source>
        <dbReference type="ARBA" id="ARBA00022801"/>
    </source>
</evidence>
<gene>
    <name evidence="3" type="ORF">GCM10009777_13530</name>
</gene>
<dbReference type="PANTHER" id="PTHR48081">
    <property type="entry name" value="AB HYDROLASE SUPERFAMILY PROTEIN C4A8.06C"/>
    <property type="match status" value="1"/>
</dbReference>
<dbReference type="Gene3D" id="3.40.50.1820">
    <property type="entry name" value="alpha/beta hydrolase"/>
    <property type="match status" value="1"/>
</dbReference>
<protein>
    <recommendedName>
        <fullName evidence="2">Alpha/beta hydrolase fold-3 domain-containing protein</fullName>
    </recommendedName>
</protein>
<accession>A0ABN2S7T3</accession>
<dbReference type="SUPFAM" id="SSF53474">
    <property type="entry name" value="alpha/beta-Hydrolases"/>
    <property type="match status" value="1"/>
</dbReference>